<keyword evidence="1" id="KW-0812">Transmembrane</keyword>
<keyword evidence="1" id="KW-0472">Membrane</keyword>
<feature type="transmembrane region" description="Helical" evidence="1">
    <location>
        <begin position="118"/>
        <end position="134"/>
    </location>
</feature>
<feature type="transmembrane region" description="Helical" evidence="1">
    <location>
        <begin position="209"/>
        <end position="228"/>
    </location>
</feature>
<gene>
    <name evidence="2" type="ORF">FAK_32890</name>
</gene>
<evidence type="ECO:0000313" key="3">
    <source>
        <dbReference type="Proteomes" id="UP001366166"/>
    </source>
</evidence>
<feature type="transmembrane region" description="Helical" evidence="1">
    <location>
        <begin position="81"/>
        <end position="106"/>
    </location>
</feature>
<dbReference type="RefSeq" id="WP_338601743.1">
    <property type="nucleotide sequence ID" value="NZ_AP028679.1"/>
</dbReference>
<dbReference type="AlphaFoldDB" id="A0AAU9EGJ8"/>
<feature type="transmembrane region" description="Helical" evidence="1">
    <location>
        <begin position="439"/>
        <end position="460"/>
    </location>
</feature>
<accession>A0AAU9EGJ8</accession>
<keyword evidence="3" id="KW-1185">Reference proteome</keyword>
<organism evidence="2 3">
    <name type="scientific">Desulfoferula mesophila</name>
    <dbReference type="NCBI Taxonomy" id="3058419"/>
    <lineage>
        <taxon>Bacteria</taxon>
        <taxon>Pseudomonadati</taxon>
        <taxon>Thermodesulfobacteriota</taxon>
        <taxon>Desulfarculia</taxon>
        <taxon>Desulfarculales</taxon>
        <taxon>Desulfarculaceae</taxon>
        <taxon>Desulfoferula</taxon>
    </lineage>
</organism>
<evidence type="ECO:0000256" key="1">
    <source>
        <dbReference type="SAM" id="Phobius"/>
    </source>
</evidence>
<dbReference type="Proteomes" id="UP001366166">
    <property type="component" value="Chromosome"/>
</dbReference>
<feature type="transmembrane region" description="Helical" evidence="1">
    <location>
        <begin position="358"/>
        <end position="376"/>
    </location>
</feature>
<feature type="transmembrane region" description="Helical" evidence="1">
    <location>
        <begin position="299"/>
        <end position="321"/>
    </location>
</feature>
<dbReference type="KEGG" id="dmp:FAK_32890"/>
<feature type="transmembrane region" description="Helical" evidence="1">
    <location>
        <begin position="146"/>
        <end position="163"/>
    </location>
</feature>
<dbReference type="EMBL" id="AP028679">
    <property type="protein sequence ID" value="BEQ16223.1"/>
    <property type="molecule type" value="Genomic_DNA"/>
</dbReference>
<feature type="transmembrane region" description="Helical" evidence="1">
    <location>
        <begin position="382"/>
        <end position="400"/>
    </location>
</feature>
<feature type="transmembrane region" description="Helical" evidence="1">
    <location>
        <begin position="240"/>
        <end position="257"/>
    </location>
</feature>
<feature type="transmembrane region" description="Helical" evidence="1">
    <location>
        <begin position="7"/>
        <end position="27"/>
    </location>
</feature>
<keyword evidence="1" id="KW-1133">Transmembrane helix</keyword>
<feature type="transmembrane region" description="Helical" evidence="1">
    <location>
        <begin position="175"/>
        <end position="203"/>
    </location>
</feature>
<evidence type="ECO:0000313" key="2">
    <source>
        <dbReference type="EMBL" id="BEQ16223.1"/>
    </source>
</evidence>
<reference evidence="3" key="1">
    <citation type="journal article" date="2023" name="Arch. Microbiol.">
        <title>Desulfoferula mesophilus gen. nov. sp. nov., a mesophilic sulfate-reducing bacterium isolated from a brackish lake sediment.</title>
        <authorList>
            <person name="Watanabe T."/>
            <person name="Yabe T."/>
            <person name="Tsuji J.M."/>
            <person name="Fukui M."/>
        </authorList>
    </citation>
    <scope>NUCLEOTIDE SEQUENCE [LARGE SCALE GENOMIC DNA]</scope>
    <source>
        <strain evidence="3">12FAK</strain>
    </source>
</reference>
<feature type="transmembrane region" description="Helical" evidence="1">
    <location>
        <begin position="472"/>
        <end position="489"/>
    </location>
</feature>
<feature type="transmembrane region" description="Helical" evidence="1">
    <location>
        <begin position="269"/>
        <end position="287"/>
    </location>
</feature>
<feature type="transmembrane region" description="Helical" evidence="1">
    <location>
        <begin position="333"/>
        <end position="351"/>
    </location>
</feature>
<proteinExistence type="predicted"/>
<protein>
    <submittedName>
        <fullName evidence="2">Uncharacterized protein</fullName>
    </submittedName>
</protein>
<sequence>MLASRNAIKIVFALAFMALCSYCWYTNINFLSLKIAWHEFSPEGWINEVRHLDAIPGSYPSGTQNFSKSAFMQLYLAGYDYLGIAPIVMQRFVVAFEILFLSFAFVSLTRAIRPDADYGLLLVVVALVIASSVREMNLARFGTGTFIGQYYVAADGFRILAVAQVLRRKYVQAGLLLLASLITHFTMGLFALVFVAAMVLVAPRPLKEIKTWIGAAIVLAGGALWILLTVKASEIAGGQIPLNLWVSLSKMMCYHWYPVSLGVFGLRHYAIFLPFLGFCLLLVYFVWRQGPLSEDRRRLMAGCAAMAVLVGLGVLFSVYPFSSSLIKLSLSRANDMILNVGLVIVAAGLYDEIKSAGLWRKIIAMAVLLSPFFGVYGHPGFPTIWCLLVTLPCWLALARVDAKRRFNIVMVVLGASIVGLLILYWAMGMARPLMNPAYVGSPAFLWTVAGMGAVFAATGFLARRNDEWRGRILTYIAVGACFVVAFLWLSNQNMRPEVQERYHAFGQAQLWAKNHTAPDSLFMVDPSLGGGWRALSQRASWGGAREWLYSAWIYASNYPLLKEGLHRLGYFGLDLDKYLKYRRSIVGWNKLRKDLRESFYSKDDQWRRDLAKQYGIDYFVLQNKYFTGKSNLDEVYKNKYFVILAADARHHGGGRHK</sequence>
<feature type="transmembrane region" description="Helical" evidence="1">
    <location>
        <begin position="407"/>
        <end position="427"/>
    </location>
</feature>
<name>A0AAU9EGJ8_9BACT</name>